<organism evidence="12 13">
    <name type="scientific">Tumebacillus lipolyticus</name>
    <dbReference type="NCBI Taxonomy" id="1280370"/>
    <lineage>
        <taxon>Bacteria</taxon>
        <taxon>Bacillati</taxon>
        <taxon>Bacillota</taxon>
        <taxon>Bacilli</taxon>
        <taxon>Bacillales</taxon>
        <taxon>Alicyclobacillaceae</taxon>
        <taxon>Tumebacillus</taxon>
    </lineage>
</organism>
<evidence type="ECO:0000256" key="6">
    <source>
        <dbReference type="ARBA" id="ARBA00022692"/>
    </source>
</evidence>
<comment type="function">
    <text evidence="9">Part of the ABC transporter complex hrt involved in hemin import. Responsible for the translocation of the substrate across the membrane.</text>
</comment>
<evidence type="ECO:0000256" key="9">
    <source>
        <dbReference type="ARBA" id="ARBA00024973"/>
    </source>
</evidence>
<evidence type="ECO:0000256" key="7">
    <source>
        <dbReference type="ARBA" id="ARBA00022989"/>
    </source>
</evidence>
<proteinExistence type="inferred from homology"/>
<keyword evidence="5" id="KW-1003">Cell membrane</keyword>
<gene>
    <name evidence="12" type="ORF">ACFSOY_02685</name>
</gene>
<keyword evidence="7 10" id="KW-1133">Transmembrane helix</keyword>
<accession>A0ABW4ZTC0</accession>
<comment type="similarity">
    <text evidence="2">Belongs to the ABC-4 integral membrane protein family. HrtB subfamily.</text>
</comment>
<keyword evidence="8 10" id="KW-0472">Membrane</keyword>
<dbReference type="Proteomes" id="UP001597343">
    <property type="component" value="Unassembled WGS sequence"/>
</dbReference>
<feature type="transmembrane region" description="Helical" evidence="10">
    <location>
        <begin position="289"/>
        <end position="310"/>
    </location>
</feature>
<feature type="transmembrane region" description="Helical" evidence="10">
    <location>
        <begin position="335"/>
        <end position="364"/>
    </location>
</feature>
<name>A0ABW4ZTC0_9BACL</name>
<feature type="domain" description="ABC3 transporter permease C-terminal" evidence="11">
    <location>
        <begin position="293"/>
        <end position="419"/>
    </location>
</feature>
<comment type="subcellular location">
    <subcellularLocation>
        <location evidence="1">Cell membrane</location>
        <topology evidence="1">Multi-pass membrane protein</topology>
    </subcellularLocation>
</comment>
<dbReference type="PANTHER" id="PTHR43738:SF2">
    <property type="entry name" value="ABC TRANSPORTER PERMEASE"/>
    <property type="match status" value="1"/>
</dbReference>
<evidence type="ECO:0000256" key="8">
    <source>
        <dbReference type="ARBA" id="ARBA00023136"/>
    </source>
</evidence>
<dbReference type="InterPro" id="IPR051125">
    <property type="entry name" value="ABC-4/HrtB_transporter"/>
</dbReference>
<evidence type="ECO:0000256" key="5">
    <source>
        <dbReference type="ARBA" id="ARBA00022475"/>
    </source>
</evidence>
<comment type="caution">
    <text evidence="12">The sequence shown here is derived from an EMBL/GenBank/DDBJ whole genome shotgun (WGS) entry which is preliminary data.</text>
</comment>
<evidence type="ECO:0000256" key="4">
    <source>
        <dbReference type="ARBA" id="ARBA00016962"/>
    </source>
</evidence>
<keyword evidence="13" id="KW-1185">Reference proteome</keyword>
<dbReference type="PANTHER" id="PTHR43738">
    <property type="entry name" value="ABC TRANSPORTER, MEMBRANE PROTEIN"/>
    <property type="match status" value="1"/>
</dbReference>
<dbReference type="RefSeq" id="WP_386043980.1">
    <property type="nucleotide sequence ID" value="NZ_JBHUIO010000002.1"/>
</dbReference>
<evidence type="ECO:0000313" key="12">
    <source>
        <dbReference type="EMBL" id="MFD2168925.1"/>
    </source>
</evidence>
<protein>
    <recommendedName>
        <fullName evidence="4">Putative hemin transport system permease protein HrtB</fullName>
    </recommendedName>
</protein>
<evidence type="ECO:0000256" key="2">
    <source>
        <dbReference type="ARBA" id="ARBA00008697"/>
    </source>
</evidence>
<dbReference type="EMBL" id="JBHUIO010000002">
    <property type="protein sequence ID" value="MFD2168925.1"/>
    <property type="molecule type" value="Genomic_DNA"/>
</dbReference>
<evidence type="ECO:0000259" key="11">
    <source>
        <dbReference type="Pfam" id="PF02687"/>
    </source>
</evidence>
<sequence>MLIVAKIALRNVIASKKRSFLIGLVIFLSTFILLISDAMMNGVERQILKGYDNLQASDVVVMWDSLKKVGNDDTTRLLFLTNNSFDPKKEAENKRATDKLNSYLDEHKSEVKAYYPLVRRNASLVNGNKKDSQFSIFGLTEANRKFLLESRTIELSQGELIYDDSNALAISRAKADEYNLDLGDKVEIAGLSIDGKAVARQFVVKGIYANGAGWDNYYGFIAESAARDLFQYKPGTFDIAKIYLDDAERADDFAKDLDSVLTAQSDVLRAESSSEASAMFPMMAQNLKAVFNLFIFALLFIIAIGLRATINMNLFERMKEFGTIRAIGYSRGQSFAIIFFEAFFLSLSMLCLALVSAFVLVQIFSEVGVYLGDGPLSYFGGESIYPSMRVLDVLFALVIIALFALLSTFNPGLKLLYQNITDIMAKRQKRVFLPAAIWRGWFPKATTAPSKDKMPLNR</sequence>
<feature type="transmembrane region" description="Helical" evidence="10">
    <location>
        <begin position="20"/>
        <end position="40"/>
    </location>
</feature>
<comment type="subunit">
    <text evidence="3">The complex is composed of two ATP-binding proteins (HrtA), two transmembrane proteins (HrtB) and a solute-binding protein.</text>
</comment>
<feature type="transmembrane region" description="Helical" evidence="10">
    <location>
        <begin position="384"/>
        <end position="406"/>
    </location>
</feature>
<reference evidence="13" key="1">
    <citation type="journal article" date="2019" name="Int. J. Syst. Evol. Microbiol.">
        <title>The Global Catalogue of Microorganisms (GCM) 10K type strain sequencing project: providing services to taxonomists for standard genome sequencing and annotation.</title>
        <authorList>
            <consortium name="The Broad Institute Genomics Platform"/>
            <consortium name="The Broad Institute Genome Sequencing Center for Infectious Disease"/>
            <person name="Wu L."/>
            <person name="Ma J."/>
        </authorList>
    </citation>
    <scope>NUCLEOTIDE SEQUENCE [LARGE SCALE GENOMIC DNA]</scope>
    <source>
        <strain evidence="13">CGMCC 1.13574</strain>
    </source>
</reference>
<dbReference type="Pfam" id="PF02687">
    <property type="entry name" value="FtsX"/>
    <property type="match status" value="1"/>
</dbReference>
<evidence type="ECO:0000313" key="13">
    <source>
        <dbReference type="Proteomes" id="UP001597343"/>
    </source>
</evidence>
<keyword evidence="6 10" id="KW-0812">Transmembrane</keyword>
<evidence type="ECO:0000256" key="10">
    <source>
        <dbReference type="SAM" id="Phobius"/>
    </source>
</evidence>
<dbReference type="InterPro" id="IPR003838">
    <property type="entry name" value="ABC3_permease_C"/>
</dbReference>
<evidence type="ECO:0000256" key="3">
    <source>
        <dbReference type="ARBA" id="ARBA00011131"/>
    </source>
</evidence>
<evidence type="ECO:0000256" key="1">
    <source>
        <dbReference type="ARBA" id="ARBA00004651"/>
    </source>
</evidence>